<evidence type="ECO:0000313" key="3">
    <source>
        <dbReference type="Ensembl" id="ENSEEEP00000055717.1"/>
    </source>
</evidence>
<evidence type="ECO:0000256" key="2">
    <source>
        <dbReference type="SAM" id="MobiDB-lite"/>
    </source>
</evidence>
<dbReference type="Ensembl" id="ENSEEET00000055336.1">
    <property type="protein sequence ID" value="ENSEEEP00000055717.1"/>
    <property type="gene ID" value="ENSEEEG00000016102.2"/>
</dbReference>
<dbReference type="GO" id="GO:0048188">
    <property type="term" value="C:Set1C/COMPASS complex"/>
    <property type="evidence" value="ECO:0007669"/>
    <property type="project" value="InterPro"/>
</dbReference>
<sequence>MDSAYLQQKLGRCLVEGLAATVERRPPDPVEFLALWIYKHRENLEHAEKRAVYEKQLAEALESAREEALHQRLLRDEEDRVRAAQEPREEAVSTPPPTPLKERPQKLNTPVLEAVLEEEHKVNTATPKPVAPAQDTVPDTQDEEGKGAELQTEGGAGLPPTGARPSEEDSAGPAVAEDTAGLERSADMERSPPIAGTGEVQKPDDLERRPTEKGAADDPAPRPDGSTASSAAPSPQPGRPEQDENGPDQAAFESDAPRPHDTPSETDTARLTDAPPLSPRKHTEEDEEREGGHP</sequence>
<dbReference type="Proteomes" id="UP000314983">
    <property type="component" value="Chromosome 14"/>
</dbReference>
<evidence type="ECO:0008006" key="5">
    <source>
        <dbReference type="Google" id="ProtNLM"/>
    </source>
</evidence>
<protein>
    <recommendedName>
        <fullName evidence="5">DPY30 domain containing 1</fullName>
    </recommendedName>
</protein>
<dbReference type="CDD" id="cd22966">
    <property type="entry name" value="DD_DYDC-like"/>
    <property type="match status" value="1"/>
</dbReference>
<dbReference type="Pfam" id="PF05186">
    <property type="entry name" value="Dpy-30"/>
    <property type="match status" value="1"/>
</dbReference>
<dbReference type="AlphaFoldDB" id="A0AAY5EH41"/>
<feature type="compositionally biased region" description="Basic and acidic residues" evidence="2">
    <location>
        <begin position="72"/>
        <end position="91"/>
    </location>
</feature>
<proteinExistence type="inferred from homology"/>
<feature type="compositionally biased region" description="Basic and acidic residues" evidence="2">
    <location>
        <begin position="201"/>
        <end position="221"/>
    </location>
</feature>
<dbReference type="Gene3D" id="1.20.890.10">
    <property type="entry name" value="cAMP-dependent protein kinase regulatory subunit, dimerization-anchoring domain"/>
    <property type="match status" value="1"/>
</dbReference>
<dbReference type="InterPro" id="IPR007858">
    <property type="entry name" value="Dpy-30_motif"/>
</dbReference>
<accession>A0AAY5EH41</accession>
<keyword evidence="4" id="KW-1185">Reference proteome</keyword>
<dbReference type="GeneTree" id="ENSGT00940000177267"/>
<organism evidence="3 4">
    <name type="scientific">Electrophorus electricus</name>
    <name type="common">Electric eel</name>
    <name type="synonym">Gymnotus electricus</name>
    <dbReference type="NCBI Taxonomy" id="8005"/>
    <lineage>
        <taxon>Eukaryota</taxon>
        <taxon>Metazoa</taxon>
        <taxon>Chordata</taxon>
        <taxon>Craniata</taxon>
        <taxon>Vertebrata</taxon>
        <taxon>Euteleostomi</taxon>
        <taxon>Actinopterygii</taxon>
        <taxon>Neopterygii</taxon>
        <taxon>Teleostei</taxon>
        <taxon>Ostariophysi</taxon>
        <taxon>Gymnotiformes</taxon>
        <taxon>Gymnotoidei</taxon>
        <taxon>Gymnotidae</taxon>
        <taxon>Electrophorus</taxon>
    </lineage>
</organism>
<reference evidence="3 4" key="1">
    <citation type="submission" date="2020-05" db="EMBL/GenBank/DDBJ databases">
        <title>Electrophorus electricus (electric eel) genome, fEleEle1, primary haplotype.</title>
        <authorList>
            <person name="Myers G."/>
            <person name="Meyer A."/>
            <person name="Fedrigo O."/>
            <person name="Formenti G."/>
            <person name="Rhie A."/>
            <person name="Tracey A."/>
            <person name="Sims Y."/>
            <person name="Jarvis E.D."/>
        </authorList>
    </citation>
    <scope>NUCLEOTIDE SEQUENCE [LARGE SCALE GENOMIC DNA]</scope>
</reference>
<reference evidence="3" key="2">
    <citation type="submission" date="2025-08" db="UniProtKB">
        <authorList>
            <consortium name="Ensembl"/>
        </authorList>
    </citation>
    <scope>IDENTIFICATION</scope>
</reference>
<evidence type="ECO:0000256" key="1">
    <source>
        <dbReference type="ARBA" id="ARBA00010849"/>
    </source>
</evidence>
<reference evidence="3" key="3">
    <citation type="submission" date="2025-09" db="UniProtKB">
        <authorList>
            <consortium name="Ensembl"/>
        </authorList>
    </citation>
    <scope>IDENTIFICATION</scope>
</reference>
<dbReference type="InterPro" id="IPR049630">
    <property type="entry name" value="DYDC-like_DD"/>
</dbReference>
<gene>
    <name evidence="3" type="primary">AKT1S1</name>
</gene>
<dbReference type="InterPro" id="IPR037856">
    <property type="entry name" value="Sdc1/DPY30"/>
</dbReference>
<comment type="similarity">
    <text evidence="1">Belongs to the dpy-30 family.</text>
</comment>
<feature type="compositionally biased region" description="Basic and acidic residues" evidence="2">
    <location>
        <begin position="255"/>
        <end position="270"/>
    </location>
</feature>
<name>A0AAY5EH41_ELEEL</name>
<feature type="region of interest" description="Disordered" evidence="2">
    <location>
        <begin position="72"/>
        <end position="294"/>
    </location>
</feature>
<evidence type="ECO:0000313" key="4">
    <source>
        <dbReference type="Proteomes" id="UP000314983"/>
    </source>
</evidence>
<dbReference type="PANTHER" id="PTHR23356:SF16">
    <property type="entry name" value="DPY30 DOMAIN CONTAINING 2"/>
    <property type="match status" value="1"/>
</dbReference>
<feature type="compositionally biased region" description="Acidic residues" evidence="2">
    <location>
        <begin position="285"/>
        <end position="294"/>
    </location>
</feature>
<dbReference type="PANTHER" id="PTHR23356">
    <property type="entry name" value="DPY30-RELATED"/>
    <property type="match status" value="1"/>
</dbReference>